<dbReference type="Proteomes" id="UP000004348">
    <property type="component" value="Chromosome"/>
</dbReference>
<accession>F3KN89</accession>
<gene>
    <name evidence="2" type="ORF">Nlim_1870</name>
</gene>
<dbReference type="EMBL" id="AEGP01000066">
    <property type="protein sequence ID" value="EGG41064.1"/>
    <property type="molecule type" value="Genomic_DNA"/>
</dbReference>
<sequence length="27" mass="2976">MDNDFKALGISLIVMVGIAAFYVAFLR</sequence>
<evidence type="ECO:0000256" key="1">
    <source>
        <dbReference type="SAM" id="Phobius"/>
    </source>
</evidence>
<evidence type="ECO:0000313" key="2">
    <source>
        <dbReference type="EMBL" id="EGG41064.1"/>
    </source>
</evidence>
<proteinExistence type="predicted"/>
<name>F3KN89_9ARCH</name>
<dbReference type="STRING" id="886738.Nlim_1870"/>
<keyword evidence="1" id="KW-1133">Transmembrane helix</keyword>
<dbReference type="HOGENOM" id="CLU_3414447_0_0_2"/>
<keyword evidence="1" id="KW-0812">Transmembrane</keyword>
<organism evidence="2">
    <name type="scientific">Candidatus Nitrosarchaeum limnium SFB1</name>
    <dbReference type="NCBI Taxonomy" id="886738"/>
    <lineage>
        <taxon>Archaea</taxon>
        <taxon>Nitrososphaerota</taxon>
        <taxon>Nitrososphaeria</taxon>
        <taxon>Nitrosopumilales</taxon>
        <taxon>Nitrosopumilaceae</taxon>
        <taxon>Nitrosarchaeum</taxon>
    </lineage>
</organism>
<protein>
    <submittedName>
        <fullName evidence="2">Uncharacterized protein</fullName>
    </submittedName>
</protein>
<comment type="caution">
    <text evidence="2">The sequence shown here is derived from an EMBL/GenBank/DDBJ whole genome shotgun (WGS) entry which is preliminary data.</text>
</comment>
<dbReference type="AlphaFoldDB" id="F3KN89"/>
<feature type="transmembrane region" description="Helical" evidence="1">
    <location>
        <begin position="6"/>
        <end position="26"/>
    </location>
</feature>
<reference evidence="2" key="1">
    <citation type="journal article" date="2011" name="PLoS ONE">
        <title>Genome of a low-salinity ammonia-oxidizing archaeon determined by single-cell and metagenomic analysis.</title>
        <authorList>
            <person name="Blainey P.C."/>
            <person name="Mosier A.C."/>
            <person name="Potanina A."/>
            <person name="Francis C.A."/>
            <person name="Quake S.R."/>
        </authorList>
    </citation>
    <scope>NUCLEOTIDE SEQUENCE [LARGE SCALE GENOMIC DNA]</scope>
    <source>
        <strain evidence="2">SFB1</strain>
    </source>
</reference>
<keyword evidence="1" id="KW-0472">Membrane</keyword>